<reference evidence="3 4" key="1">
    <citation type="submission" date="2016-10" db="EMBL/GenBank/DDBJ databases">
        <authorList>
            <person name="de Groot N.N."/>
        </authorList>
    </citation>
    <scope>NUCLEOTIDE SEQUENCE [LARGE SCALE GENOMIC DNA]</scope>
    <source>
        <strain evidence="3 4">DSM 44637</strain>
    </source>
</reference>
<dbReference type="InterPro" id="IPR015590">
    <property type="entry name" value="Aldehyde_DH_dom"/>
</dbReference>
<dbReference type="EMBL" id="FOWC01000008">
    <property type="protein sequence ID" value="SFQ07779.1"/>
    <property type="molecule type" value="Genomic_DNA"/>
</dbReference>
<dbReference type="RefSeq" id="WP_093575321.1">
    <property type="nucleotide sequence ID" value="NZ_FOWC01000008.1"/>
</dbReference>
<protein>
    <submittedName>
        <fullName evidence="3">Acyl-CoA reductase</fullName>
    </submittedName>
</protein>
<dbReference type="AlphaFoldDB" id="A0A1I5VJX9"/>
<evidence type="ECO:0000259" key="2">
    <source>
        <dbReference type="Pfam" id="PF00171"/>
    </source>
</evidence>
<dbReference type="InterPro" id="IPR016161">
    <property type="entry name" value="Ald_DH/histidinol_DH"/>
</dbReference>
<dbReference type="SUPFAM" id="SSF53720">
    <property type="entry name" value="ALDH-like"/>
    <property type="match status" value="1"/>
</dbReference>
<dbReference type="InterPro" id="IPR016162">
    <property type="entry name" value="Ald_DH_N"/>
</dbReference>
<dbReference type="PANTHER" id="PTHR43353">
    <property type="entry name" value="SUCCINATE-SEMIALDEHYDE DEHYDROGENASE, MITOCHONDRIAL"/>
    <property type="match status" value="1"/>
</dbReference>
<dbReference type="OrthoDB" id="3284578at2"/>
<proteinExistence type="predicted"/>
<dbReference type="PANTHER" id="PTHR43353:SF5">
    <property type="entry name" value="SUCCINATE-SEMIALDEHYDE DEHYDROGENASE, MITOCHONDRIAL"/>
    <property type="match status" value="1"/>
</dbReference>
<accession>A0A1I5VJX9</accession>
<name>A0A1I5VJX9_9PSEU</name>
<evidence type="ECO:0000313" key="4">
    <source>
        <dbReference type="Proteomes" id="UP000199137"/>
    </source>
</evidence>
<dbReference type="Proteomes" id="UP000199137">
    <property type="component" value="Unassembled WGS sequence"/>
</dbReference>
<gene>
    <name evidence="3" type="ORF">SAMN05421854_108387</name>
</gene>
<evidence type="ECO:0000256" key="1">
    <source>
        <dbReference type="ARBA" id="ARBA00023002"/>
    </source>
</evidence>
<dbReference type="Gene3D" id="3.40.605.10">
    <property type="entry name" value="Aldehyde Dehydrogenase, Chain A, domain 1"/>
    <property type="match status" value="1"/>
</dbReference>
<feature type="domain" description="Aldehyde dehydrogenase" evidence="2">
    <location>
        <begin position="71"/>
        <end position="513"/>
    </location>
</feature>
<evidence type="ECO:0000313" key="3">
    <source>
        <dbReference type="EMBL" id="SFQ07779.1"/>
    </source>
</evidence>
<dbReference type="Pfam" id="PF00171">
    <property type="entry name" value="Aldedh"/>
    <property type="match status" value="1"/>
</dbReference>
<sequence>MALVTVDSPAPNLDDSRVAPLLSYPLHVSGEDTEGVGWVYTVSSRSLLHDAFTSISLKRALEQNADAAAVRHPYVVGRCAVAGDEDVERALAAASAAAPEWARVPLERRMELGAAFRKKLLEHEDEFLELLVAEGHPRALARWELSCLLQVYSEESCSWYQRNMYAEFGHGGRRLAVRRRPDGVVCLNPPQNAPAPSAALAVLMVMAGNAVVVRAPRSIALSTMYVLRELAVPLLAEAGAPPGTLNLVCGNPGRMLRQWVDSPLVNDIFYIGSVEEGLKLEQECVAKGKKPVLELAGNDGVVVWADANLEHAAEAVAECFYGSGQICMVPNYVVAHPAIAGELIGLVAAQAARIRPGDPDDEDVLLSPVRRTESFFALLDQTTGLGSRLVCGGNRIEADGTASGTGVFLEPTVVRVDGLARAREHDVVREETFFPLLPIVVPEPELGDGLLDHVLDFVDANEYGLRNSLWTRSEDVVDAFVDGVGNGGLLKVNDSHIGFLPYLPSHGGTGLTGGAFGEANYPMFRTTHLQGVGIANGVSPQREILGRVLGGGDGAECERSR</sequence>
<organism evidence="3 4">
    <name type="scientific">Amycolatopsis rubida</name>
    <dbReference type="NCBI Taxonomy" id="112413"/>
    <lineage>
        <taxon>Bacteria</taxon>
        <taxon>Bacillati</taxon>
        <taxon>Actinomycetota</taxon>
        <taxon>Actinomycetes</taxon>
        <taxon>Pseudonocardiales</taxon>
        <taxon>Pseudonocardiaceae</taxon>
        <taxon>Amycolatopsis</taxon>
    </lineage>
</organism>
<dbReference type="InterPro" id="IPR016163">
    <property type="entry name" value="Ald_DH_C"/>
</dbReference>
<dbReference type="STRING" id="112413.SAMN05421854_108387"/>
<keyword evidence="1" id="KW-0560">Oxidoreductase</keyword>
<dbReference type="Gene3D" id="3.40.309.10">
    <property type="entry name" value="Aldehyde Dehydrogenase, Chain A, domain 2"/>
    <property type="match status" value="1"/>
</dbReference>
<dbReference type="GO" id="GO:0016620">
    <property type="term" value="F:oxidoreductase activity, acting on the aldehyde or oxo group of donors, NAD or NADP as acceptor"/>
    <property type="evidence" value="ECO:0007669"/>
    <property type="project" value="InterPro"/>
</dbReference>
<dbReference type="InterPro" id="IPR050740">
    <property type="entry name" value="Aldehyde_DH_Superfamily"/>
</dbReference>